<keyword evidence="1" id="KW-0547">Nucleotide-binding</keyword>
<evidence type="ECO:0000256" key="1">
    <source>
        <dbReference type="PROSITE-ProRule" id="PRU00409"/>
    </source>
</evidence>
<dbReference type="SUPFAM" id="SSF56059">
    <property type="entry name" value="Glutathione synthetase ATP-binding domain-like"/>
    <property type="match status" value="1"/>
</dbReference>
<dbReference type="GeneID" id="77255912"/>
<dbReference type="InterPro" id="IPR011761">
    <property type="entry name" value="ATP-grasp"/>
</dbReference>
<sequence>MAAMNRSYVIILANGLNGLGAVRSAAHAGLKTYTLLTAQSDLSAYSRFSQYRFLLPLNPTVNDIRPILDQLNNNEGGPGVLLACSDFAAELLGKLKQEGYSNQHLIVPTTETTEVLNDKKLECHYMEQGGITLPKTYYELGEDVPESFPLIIKPRTFREYKVLGAKNVIVHSVAELNEFKQRFRAHLDQFIAQEVIQGGDDNLWVCNVTFDHNQELSACFVFKRLGTMPSHYGVTSLAISQNNQALREECAKIGKALNYTGPAMIEFKKDQYSDTYYYIETNPRLGMCNWFDTRCGINNILACTQAAYGNRVEFAPQRNNFVYWNFFGDLIARLEDRENLLAIVFRYIALLRRRRIGALLYWKDPQPALRYAKASITDIAQRVGRKLRERFG</sequence>
<dbReference type="GO" id="GO:0046872">
    <property type="term" value="F:metal ion binding"/>
    <property type="evidence" value="ECO:0007669"/>
    <property type="project" value="InterPro"/>
</dbReference>
<dbReference type="RefSeq" id="WP_085680432.1">
    <property type="nucleotide sequence ID" value="NZ_CP020931.1"/>
</dbReference>
<dbReference type="InterPro" id="IPR005479">
    <property type="entry name" value="CPAse_ATP-bd"/>
</dbReference>
<evidence type="ECO:0000313" key="4">
    <source>
        <dbReference type="Proteomes" id="UP000193100"/>
    </source>
</evidence>
<dbReference type="GO" id="GO:0034025">
    <property type="term" value="F:D-aspartate ligase activity"/>
    <property type="evidence" value="ECO:0007669"/>
    <property type="project" value="UniProtKB-EC"/>
</dbReference>
<evidence type="ECO:0000313" key="3">
    <source>
        <dbReference type="EMBL" id="ARM84037.1"/>
    </source>
</evidence>
<dbReference type="AlphaFoldDB" id="A0A1W6K9F4"/>
<reference evidence="3 4" key="1">
    <citation type="submission" date="2017-04" db="EMBL/GenBank/DDBJ databases">
        <title>Genome Sequence of Marinobacter salarius strain SMR5 Isolated from a culture of the Diatom Skeletonema marinoi.</title>
        <authorList>
            <person name="Topel M."/>
            <person name="Pinder M.I.M."/>
            <person name="Johansson O.N."/>
            <person name="Kourtchenko O."/>
            <person name="Godhe A."/>
            <person name="Clarke A.K."/>
        </authorList>
    </citation>
    <scope>NUCLEOTIDE SEQUENCE [LARGE SCALE GENOMIC DNA]</scope>
    <source>
        <strain evidence="3 4">SMR5</strain>
    </source>
</reference>
<accession>A0A1W6K9F4</accession>
<dbReference type="GO" id="GO:0005524">
    <property type="term" value="F:ATP binding"/>
    <property type="evidence" value="ECO:0007669"/>
    <property type="project" value="UniProtKB-UniRule"/>
</dbReference>
<dbReference type="EMBL" id="CP020931">
    <property type="protein sequence ID" value="ARM84037.1"/>
    <property type="molecule type" value="Genomic_DNA"/>
</dbReference>
<dbReference type="Proteomes" id="UP000193100">
    <property type="component" value="Chromosome"/>
</dbReference>
<dbReference type="Pfam" id="PF02786">
    <property type="entry name" value="CPSase_L_D2"/>
    <property type="match status" value="1"/>
</dbReference>
<organism evidence="3 4">
    <name type="scientific">Marinobacter salarius</name>
    <dbReference type="NCBI Taxonomy" id="1420917"/>
    <lineage>
        <taxon>Bacteria</taxon>
        <taxon>Pseudomonadati</taxon>
        <taxon>Pseudomonadota</taxon>
        <taxon>Gammaproteobacteria</taxon>
        <taxon>Pseudomonadales</taxon>
        <taxon>Marinobacteraceae</taxon>
        <taxon>Marinobacter</taxon>
    </lineage>
</organism>
<name>A0A1W6K9F4_9GAMM</name>
<keyword evidence="3" id="KW-0436">Ligase</keyword>
<gene>
    <name evidence="3" type="ORF">MARSALSMR5_01960</name>
</gene>
<protein>
    <submittedName>
        <fullName evidence="3">D-aspartate ligase</fullName>
        <ecNumber evidence="3">6.3.1.12</ecNumber>
    </submittedName>
</protein>
<keyword evidence="1" id="KW-0067">ATP-binding</keyword>
<dbReference type="EC" id="6.3.1.12" evidence="3"/>
<evidence type="ECO:0000259" key="2">
    <source>
        <dbReference type="PROSITE" id="PS50975"/>
    </source>
</evidence>
<dbReference type="Gene3D" id="3.30.470.20">
    <property type="entry name" value="ATP-grasp fold, B domain"/>
    <property type="match status" value="1"/>
</dbReference>
<dbReference type="PROSITE" id="PS50975">
    <property type="entry name" value="ATP_GRASP"/>
    <property type="match status" value="1"/>
</dbReference>
<feature type="domain" description="ATP-grasp" evidence="2">
    <location>
        <begin position="123"/>
        <end position="308"/>
    </location>
</feature>
<proteinExistence type="predicted"/>